<organism evidence="2 3">
    <name type="scientific">Streptosporangium canum</name>
    <dbReference type="NCBI Taxonomy" id="324952"/>
    <lineage>
        <taxon>Bacteria</taxon>
        <taxon>Bacillati</taxon>
        <taxon>Actinomycetota</taxon>
        <taxon>Actinomycetes</taxon>
        <taxon>Streptosporangiales</taxon>
        <taxon>Streptosporangiaceae</taxon>
        <taxon>Streptosporangium</taxon>
    </lineage>
</organism>
<dbReference type="Proteomes" id="UP000199111">
    <property type="component" value="Unassembled WGS sequence"/>
</dbReference>
<dbReference type="EMBL" id="FOQY01000042">
    <property type="protein sequence ID" value="SFK94777.1"/>
    <property type="molecule type" value="Genomic_DNA"/>
</dbReference>
<sequence length="50" mass="5594">MRELNAGADTETHRKALLAALERLRHLSETDPVLRPLTGSTLPAPYVQQR</sequence>
<dbReference type="AlphaFoldDB" id="A0A1I4DR47"/>
<protein>
    <submittedName>
        <fullName evidence="2">Uncharacterized protein</fullName>
    </submittedName>
</protein>
<reference evidence="3" key="1">
    <citation type="submission" date="2016-10" db="EMBL/GenBank/DDBJ databases">
        <authorList>
            <person name="Varghese N."/>
            <person name="Submissions S."/>
        </authorList>
    </citation>
    <scope>NUCLEOTIDE SEQUENCE [LARGE SCALE GENOMIC DNA]</scope>
    <source>
        <strain evidence="3">CGMCC 4.2126</strain>
    </source>
</reference>
<accession>A0A1I4DR47</accession>
<name>A0A1I4DR47_9ACTN</name>
<keyword evidence="3" id="KW-1185">Reference proteome</keyword>
<proteinExistence type="predicted"/>
<evidence type="ECO:0000313" key="3">
    <source>
        <dbReference type="Proteomes" id="UP000199111"/>
    </source>
</evidence>
<evidence type="ECO:0000256" key="1">
    <source>
        <dbReference type="SAM" id="MobiDB-lite"/>
    </source>
</evidence>
<evidence type="ECO:0000313" key="2">
    <source>
        <dbReference type="EMBL" id="SFK94777.1"/>
    </source>
</evidence>
<feature type="region of interest" description="Disordered" evidence="1">
    <location>
        <begin position="28"/>
        <end position="50"/>
    </location>
</feature>
<gene>
    <name evidence="2" type="ORF">SAMN05216275_14251</name>
</gene>